<comment type="caution">
    <text evidence="3">The sequence shown here is derived from an EMBL/GenBank/DDBJ whole genome shotgun (WGS) entry which is preliminary data.</text>
</comment>
<feature type="transmembrane region" description="Helical" evidence="1">
    <location>
        <begin position="1095"/>
        <end position="1113"/>
    </location>
</feature>
<evidence type="ECO:0000313" key="4">
    <source>
        <dbReference type="Proteomes" id="UP000196368"/>
    </source>
</evidence>
<dbReference type="InterPro" id="IPR036259">
    <property type="entry name" value="MFS_trans_sf"/>
</dbReference>
<feature type="transmembrane region" description="Helical" evidence="1">
    <location>
        <begin position="1188"/>
        <end position="1209"/>
    </location>
</feature>
<feature type="transmembrane region" description="Helical" evidence="1">
    <location>
        <begin position="1119"/>
        <end position="1136"/>
    </location>
</feature>
<dbReference type="Proteomes" id="UP000196368">
    <property type="component" value="Unassembled WGS sequence"/>
</dbReference>
<dbReference type="OrthoDB" id="9810918at2"/>
<evidence type="ECO:0000256" key="2">
    <source>
        <dbReference type="SAM" id="SignalP"/>
    </source>
</evidence>
<feature type="chain" id="PRO_5012034178" evidence="2">
    <location>
        <begin position="24"/>
        <end position="1455"/>
    </location>
</feature>
<feature type="transmembrane region" description="Helical" evidence="1">
    <location>
        <begin position="1065"/>
        <end position="1083"/>
    </location>
</feature>
<gene>
    <name evidence="3" type="ORF">B5F75_02830</name>
</gene>
<organism evidence="3 4">
    <name type="scientific">Candidatus Avelusimicrobium gallicola</name>
    <dbReference type="NCBI Taxonomy" id="2562704"/>
    <lineage>
        <taxon>Bacteria</taxon>
        <taxon>Pseudomonadati</taxon>
        <taxon>Elusimicrobiota</taxon>
        <taxon>Elusimicrobia</taxon>
        <taxon>Elusimicrobiales</taxon>
        <taxon>Elusimicrobiaceae</taxon>
        <taxon>Candidatus Avelusimicrobium</taxon>
    </lineage>
</organism>
<proteinExistence type="predicted"/>
<feature type="transmembrane region" description="Helical" evidence="1">
    <location>
        <begin position="929"/>
        <end position="950"/>
    </location>
</feature>
<feature type="transmembrane region" description="Helical" evidence="1">
    <location>
        <begin position="1157"/>
        <end position="1176"/>
    </location>
</feature>
<name>A0A1Y4DCP9_9BACT</name>
<keyword evidence="1" id="KW-0472">Membrane</keyword>
<dbReference type="EMBL" id="NFJD01000002">
    <property type="protein sequence ID" value="OUO56796.1"/>
    <property type="molecule type" value="Genomic_DNA"/>
</dbReference>
<keyword evidence="2" id="KW-0732">Signal</keyword>
<keyword evidence="1" id="KW-1133">Transmembrane helix</keyword>
<reference evidence="4" key="1">
    <citation type="submission" date="2017-04" db="EMBL/GenBank/DDBJ databases">
        <title>Function of individual gut microbiota members based on whole genome sequencing of pure cultures obtained from chicken caecum.</title>
        <authorList>
            <person name="Medvecky M."/>
            <person name="Cejkova D."/>
            <person name="Polansky O."/>
            <person name="Karasova D."/>
            <person name="Kubasova T."/>
            <person name="Cizek A."/>
            <person name="Rychlik I."/>
        </authorList>
    </citation>
    <scope>NUCLEOTIDE SEQUENCE [LARGE SCALE GENOMIC DNA]</scope>
    <source>
        <strain evidence="4">An273</strain>
    </source>
</reference>
<feature type="transmembrane region" description="Helical" evidence="1">
    <location>
        <begin position="906"/>
        <end position="923"/>
    </location>
</feature>
<accession>A0A1Y4DCP9</accession>
<evidence type="ECO:0000256" key="1">
    <source>
        <dbReference type="SAM" id="Phobius"/>
    </source>
</evidence>
<feature type="transmembrane region" description="Helical" evidence="1">
    <location>
        <begin position="840"/>
        <end position="863"/>
    </location>
</feature>
<dbReference type="RefSeq" id="WP_087287660.1">
    <property type="nucleotide sequence ID" value="NZ_NFJD01000002.1"/>
</dbReference>
<dbReference type="SUPFAM" id="SSF103473">
    <property type="entry name" value="MFS general substrate transporter"/>
    <property type="match status" value="1"/>
</dbReference>
<keyword evidence="1" id="KW-0812">Transmembrane</keyword>
<feature type="signal peptide" evidence="2">
    <location>
        <begin position="1"/>
        <end position="23"/>
    </location>
</feature>
<evidence type="ECO:0000313" key="3">
    <source>
        <dbReference type="EMBL" id="OUO56796.1"/>
    </source>
</evidence>
<keyword evidence="4" id="KW-1185">Reference proteome</keyword>
<sequence length="1455" mass="155044">MNKLIALVLSISLIFGSITPSLAQSNKLMKGAQKALQQSGKEIAGAGAQLPKTLEQAAGVSAAQTVKKALSASAAVEGVSAAVTNSAAKPNASVSVNTAPKVPDFGGRLEHEILAQTKAHQTAPKTLKEIQAILARTDFSAQDAQSVYNQIFNVDSRSASVKEFLLLNTLPSVAVERGFALSEQHAALAVDFYRRTLLSNLQEGPAFADSVSLEELVSLSPKNPEFAKLDKWSRSMAAVTDLGFYGSAKDAALLLNVYAKTPAALKPVTEVIVGRALLNLQAYKELEEMAAMAAENGQLSSEFWKGLQSYSNQQGLSLSLPSVAAKLDANTSSQLKRILKPWSELNVRHLDFSAKATEDWVALNAGKGKVIAAPVQKEGLAKEAATDDVFTPSLDLNLAGLQAMNDLSVGASPVPTSAGETIIPSVPGDPSTGEGPGGIIARVNSRYANVSYTKPVSQALQYGLEKAERKYIQEYGKTPVLEDKAFQKLWVESVKPELEKLAASNRKLTAKVQNDVIATLEASFDPEHVIAPIEKVSVFKKISQYFHNRADRAAAARANRAAQEASITGLEVSYPASLESAPGTFIPQDYEVKFVFDSEATKRAFLNVGKLDSETFVIDSNGSLLLRAPSGAVRGLMGVQIEGGNAATKQVFRALSSHRLAPRFEAEIAKGEDAVMDLLTEVRVPLRTILPGSLLEANPELKQFLVAKDLESAQAAFRNTGKVMESANAVSAVLKDLAAKNPATDQIEFHLFTDKAGDWALKLTAFSEGLSSFGQAISAATKVFGNISSFLTNLPSSAGQFGPALAPFISGLQSKFGLKHTAYMGQALSAVGLGISAGSLAMGAMGMLPAMAAFIGMVGGILVNGIAGNGIIKQTNSPIAKAIANDPVSASSTVADLNSWASAGGIYCYLFLPIVGAVTTALFGTGVGLGTLAAMFGVAAVAPVVSSLLMKASKITNIRETLKEKNKDGSTKTFLQGVGANLKYAFTGTQKQELEQLINKKAAKKGVAPETIKPTAWMKAKSYLNQYLVQMAGRVGLYHFGGMVFNSGPGTVLKEVFAKPEQAMLASFLAVYLTVFAGRKLGAKAMGRGLITDKALIGLSSLIAVGAGALSIIPGLDIYTRSGLWALAGLGFANLANQEQAMALNRPENADKKAAVSMIYVLARLTGMGTIIYGMLSDSIAALPGMTVAQGAIYGLALPVAATLLATLWNKSLITKDLKDQFRIWMTKKPKLLSYPILRSEVESALTKNPNLGTSLVMDDASQEVIKNLGDGLMSRYRVDLRTLEQTMISVNDKAALDLHRLDMARKLYSRLPENTRLATGNPLTYEQFRAEVEPLYNSIVKARATGASEESVNKLINDSLTGIMAKYPVGRADVRVIETRLMEKTRLDRVRIATMKYIYGKQLTKEAETEIAAQLKKVPADTDKQEVIDHVLEKYQAMAKARGVDFILPSNAVL</sequence>
<protein>
    <submittedName>
        <fullName evidence="3">Uncharacterized protein</fullName>
    </submittedName>
</protein>
<dbReference type="CDD" id="cd06174">
    <property type="entry name" value="MFS"/>
    <property type="match status" value="1"/>
</dbReference>